<feature type="domain" description="DJ-1/PfpI" evidence="1">
    <location>
        <begin position="10"/>
        <end position="175"/>
    </location>
</feature>
<dbReference type="InterPro" id="IPR002818">
    <property type="entry name" value="DJ-1/PfpI"/>
</dbReference>
<protein>
    <submittedName>
        <fullName evidence="2">Transcriptional regulator</fullName>
    </submittedName>
</protein>
<gene>
    <name evidence="2" type="ORF">GLOTRDRAFT_134239</name>
</gene>
<dbReference type="eggNOG" id="ENOG502S8W8">
    <property type="taxonomic scope" value="Eukaryota"/>
</dbReference>
<dbReference type="PANTHER" id="PTHR43130">
    <property type="entry name" value="ARAC-FAMILY TRANSCRIPTIONAL REGULATOR"/>
    <property type="match status" value="1"/>
</dbReference>
<dbReference type="HOGENOM" id="CLU_000445_44_1_1"/>
<dbReference type="AlphaFoldDB" id="S7PRW7"/>
<evidence type="ECO:0000313" key="2">
    <source>
        <dbReference type="EMBL" id="EPQ50117.1"/>
    </source>
</evidence>
<dbReference type="STRING" id="670483.S7PRW7"/>
<evidence type="ECO:0000259" key="1">
    <source>
        <dbReference type="Pfam" id="PF01965"/>
    </source>
</evidence>
<dbReference type="InterPro" id="IPR029062">
    <property type="entry name" value="Class_I_gatase-like"/>
</dbReference>
<sequence length="229" mass="24591">MTTPRYNLAIVLYQGGDLLDYTGPLEVFNSVYTRPSVDAPAVFHTTTFARTSPIKAAATGTMTVIPDSTLSDLKGRLEEFDVLVIPGAGPKIIKDLIASEEGREIMDLIKHFLTLKPRDAHRVLLSVCTGALILGAAGVLRGKQATTHHMFYDMLSEVSAKAGGEVEVLKGKRWVDAGRNEAGVNIVTTGGVSSGLDGSLYIVQELAGKEASDFAGEIVEFERRQGEEP</sequence>
<reference evidence="2 3" key="1">
    <citation type="journal article" date="2012" name="Science">
        <title>The Paleozoic origin of enzymatic lignin decomposition reconstructed from 31 fungal genomes.</title>
        <authorList>
            <person name="Floudas D."/>
            <person name="Binder M."/>
            <person name="Riley R."/>
            <person name="Barry K."/>
            <person name="Blanchette R.A."/>
            <person name="Henrissat B."/>
            <person name="Martinez A.T."/>
            <person name="Otillar R."/>
            <person name="Spatafora J.W."/>
            <person name="Yadav J.S."/>
            <person name="Aerts A."/>
            <person name="Benoit I."/>
            <person name="Boyd A."/>
            <person name="Carlson A."/>
            <person name="Copeland A."/>
            <person name="Coutinho P.M."/>
            <person name="de Vries R.P."/>
            <person name="Ferreira P."/>
            <person name="Findley K."/>
            <person name="Foster B."/>
            <person name="Gaskell J."/>
            <person name="Glotzer D."/>
            <person name="Gorecki P."/>
            <person name="Heitman J."/>
            <person name="Hesse C."/>
            <person name="Hori C."/>
            <person name="Igarashi K."/>
            <person name="Jurgens J.A."/>
            <person name="Kallen N."/>
            <person name="Kersten P."/>
            <person name="Kohler A."/>
            <person name="Kuees U."/>
            <person name="Kumar T.K.A."/>
            <person name="Kuo A."/>
            <person name="LaButti K."/>
            <person name="Larrondo L.F."/>
            <person name="Lindquist E."/>
            <person name="Ling A."/>
            <person name="Lombard V."/>
            <person name="Lucas S."/>
            <person name="Lundell T."/>
            <person name="Martin R."/>
            <person name="McLaughlin D.J."/>
            <person name="Morgenstern I."/>
            <person name="Morin E."/>
            <person name="Murat C."/>
            <person name="Nagy L.G."/>
            <person name="Nolan M."/>
            <person name="Ohm R.A."/>
            <person name="Patyshakuliyeva A."/>
            <person name="Rokas A."/>
            <person name="Ruiz-Duenas F.J."/>
            <person name="Sabat G."/>
            <person name="Salamov A."/>
            <person name="Samejima M."/>
            <person name="Schmutz J."/>
            <person name="Slot J.C."/>
            <person name="St John F."/>
            <person name="Stenlid J."/>
            <person name="Sun H."/>
            <person name="Sun S."/>
            <person name="Syed K."/>
            <person name="Tsang A."/>
            <person name="Wiebenga A."/>
            <person name="Young D."/>
            <person name="Pisabarro A."/>
            <person name="Eastwood D.C."/>
            <person name="Martin F."/>
            <person name="Cullen D."/>
            <person name="Grigoriev I.V."/>
            <person name="Hibbett D.S."/>
        </authorList>
    </citation>
    <scope>NUCLEOTIDE SEQUENCE [LARGE SCALE GENOMIC DNA]</scope>
    <source>
        <strain evidence="2 3">ATCC 11539</strain>
    </source>
</reference>
<dbReference type="Proteomes" id="UP000030669">
    <property type="component" value="Unassembled WGS sequence"/>
</dbReference>
<dbReference type="InterPro" id="IPR052158">
    <property type="entry name" value="INH-QAR"/>
</dbReference>
<keyword evidence="3" id="KW-1185">Reference proteome</keyword>
<organism evidence="2 3">
    <name type="scientific">Gloeophyllum trabeum (strain ATCC 11539 / FP-39264 / Madison 617)</name>
    <name type="common">Brown rot fungus</name>
    <dbReference type="NCBI Taxonomy" id="670483"/>
    <lineage>
        <taxon>Eukaryota</taxon>
        <taxon>Fungi</taxon>
        <taxon>Dikarya</taxon>
        <taxon>Basidiomycota</taxon>
        <taxon>Agaricomycotina</taxon>
        <taxon>Agaricomycetes</taxon>
        <taxon>Gloeophyllales</taxon>
        <taxon>Gloeophyllaceae</taxon>
        <taxon>Gloeophyllum</taxon>
    </lineage>
</organism>
<dbReference type="OMA" id="SICTGSW"/>
<dbReference type="EMBL" id="KB469354">
    <property type="protein sequence ID" value="EPQ50117.1"/>
    <property type="molecule type" value="Genomic_DNA"/>
</dbReference>
<dbReference type="KEGG" id="gtr:GLOTRDRAFT_134239"/>
<dbReference type="OrthoDB" id="543156at2759"/>
<name>S7PRW7_GLOTA</name>
<dbReference type="Pfam" id="PF01965">
    <property type="entry name" value="DJ-1_PfpI"/>
    <property type="match status" value="1"/>
</dbReference>
<dbReference type="SUPFAM" id="SSF52317">
    <property type="entry name" value="Class I glutamine amidotransferase-like"/>
    <property type="match status" value="1"/>
</dbReference>
<accession>S7PRW7</accession>
<dbReference type="GeneID" id="19302967"/>
<dbReference type="RefSeq" id="XP_007871424.1">
    <property type="nucleotide sequence ID" value="XM_007873233.1"/>
</dbReference>
<proteinExistence type="predicted"/>
<dbReference type="Gene3D" id="3.40.50.880">
    <property type="match status" value="1"/>
</dbReference>
<dbReference type="PANTHER" id="PTHR43130:SF3">
    <property type="entry name" value="HTH-TYPE TRANSCRIPTIONAL REGULATOR RV1931C"/>
    <property type="match status" value="1"/>
</dbReference>
<evidence type="ECO:0000313" key="3">
    <source>
        <dbReference type="Proteomes" id="UP000030669"/>
    </source>
</evidence>